<feature type="region of interest" description="Disordered" evidence="1">
    <location>
        <begin position="47"/>
        <end position="77"/>
    </location>
</feature>
<proteinExistence type="predicted"/>
<evidence type="ECO:0000313" key="3">
    <source>
        <dbReference type="Proteomes" id="UP001476247"/>
    </source>
</evidence>
<organism evidence="2 3">
    <name type="scientific">Helicostylum pulchrum</name>
    <dbReference type="NCBI Taxonomy" id="562976"/>
    <lineage>
        <taxon>Eukaryota</taxon>
        <taxon>Fungi</taxon>
        <taxon>Fungi incertae sedis</taxon>
        <taxon>Mucoromycota</taxon>
        <taxon>Mucoromycotina</taxon>
        <taxon>Mucoromycetes</taxon>
        <taxon>Mucorales</taxon>
        <taxon>Mucorineae</taxon>
        <taxon>Mucoraceae</taxon>
        <taxon>Helicostylum</taxon>
    </lineage>
</organism>
<gene>
    <name evidence="2" type="ORF">HPULCUR_006850</name>
</gene>
<keyword evidence="3" id="KW-1185">Reference proteome</keyword>
<sequence>MGPETNFGILPNNNEEEILNQIQQLLALTLQNQSSINRIMSVLEPNNDNACSNQKGKAPMSSSTTTPTNIIREDPFE</sequence>
<dbReference type="EMBL" id="BAABUJ010000018">
    <property type="protein sequence ID" value="GAA5801404.1"/>
    <property type="molecule type" value="Genomic_DNA"/>
</dbReference>
<reference evidence="2 3" key="1">
    <citation type="submission" date="2024-04" db="EMBL/GenBank/DDBJ databases">
        <title>genome sequences of Mucor flavus KT1a and Helicostylum pulchrum KT1b strains isolation_sourced from the surface of a dry-aged beef.</title>
        <authorList>
            <person name="Toyotome T."/>
            <person name="Hosono M."/>
            <person name="Torimaru M."/>
            <person name="Fukuda K."/>
            <person name="Mikami N."/>
        </authorList>
    </citation>
    <scope>NUCLEOTIDE SEQUENCE [LARGE SCALE GENOMIC DNA]</scope>
    <source>
        <strain evidence="2 3">KT1b</strain>
    </source>
</reference>
<evidence type="ECO:0000256" key="1">
    <source>
        <dbReference type="SAM" id="MobiDB-lite"/>
    </source>
</evidence>
<comment type="caution">
    <text evidence="2">The sequence shown here is derived from an EMBL/GenBank/DDBJ whole genome shotgun (WGS) entry which is preliminary data.</text>
</comment>
<accession>A0ABP9Y325</accession>
<protein>
    <submittedName>
        <fullName evidence="2">Uncharacterized protein</fullName>
    </submittedName>
</protein>
<feature type="compositionally biased region" description="Polar residues" evidence="1">
    <location>
        <begin position="47"/>
        <end position="69"/>
    </location>
</feature>
<name>A0ABP9Y325_9FUNG</name>
<dbReference type="Proteomes" id="UP001476247">
    <property type="component" value="Unassembled WGS sequence"/>
</dbReference>
<evidence type="ECO:0000313" key="2">
    <source>
        <dbReference type="EMBL" id="GAA5801404.1"/>
    </source>
</evidence>